<keyword evidence="3" id="KW-1133">Transmembrane helix</keyword>
<organism evidence="5">
    <name type="scientific">Planktothricoides raciborskii GIHE-MW2</name>
    <dbReference type="NCBI Taxonomy" id="2792601"/>
    <lineage>
        <taxon>Bacteria</taxon>
        <taxon>Bacillati</taxon>
        <taxon>Cyanobacteriota</taxon>
        <taxon>Cyanophyceae</taxon>
        <taxon>Oscillatoriophycideae</taxon>
        <taxon>Oscillatoriales</taxon>
        <taxon>Oscillatoriaceae</taxon>
        <taxon>Planktothricoides</taxon>
    </lineage>
</organism>
<reference evidence="5" key="1">
    <citation type="submission" date="2024-07" db="EMBL/GenBank/DDBJ databases">
        <authorList>
            <person name="Kim Y.J."/>
            <person name="Jeong J.Y."/>
        </authorList>
    </citation>
    <scope>NUCLEOTIDE SEQUENCE</scope>
    <source>
        <strain evidence="5">GIHE-MW2</strain>
    </source>
</reference>
<dbReference type="Gene3D" id="1.25.40.620">
    <property type="match status" value="1"/>
</dbReference>
<gene>
    <name evidence="5" type="ORF">ABWT76_000353</name>
</gene>
<protein>
    <submittedName>
        <fullName evidence="5">GUN4 domain-containing protein</fullName>
    </submittedName>
</protein>
<dbReference type="PROSITE" id="PS50005">
    <property type="entry name" value="TPR"/>
    <property type="match status" value="2"/>
</dbReference>
<feature type="transmembrane region" description="Helical" evidence="3">
    <location>
        <begin position="348"/>
        <end position="369"/>
    </location>
</feature>
<dbReference type="SMART" id="SM00028">
    <property type="entry name" value="TPR"/>
    <property type="match status" value="3"/>
</dbReference>
<feature type="region of interest" description="Disordered" evidence="2">
    <location>
        <begin position="162"/>
        <end position="223"/>
    </location>
</feature>
<dbReference type="CDD" id="cd16383">
    <property type="entry name" value="GUN4"/>
    <property type="match status" value="1"/>
</dbReference>
<dbReference type="CDD" id="cd06503">
    <property type="entry name" value="ATP-synt_Fo_b"/>
    <property type="match status" value="1"/>
</dbReference>
<dbReference type="SUPFAM" id="SSF48452">
    <property type="entry name" value="TPR-like"/>
    <property type="match status" value="1"/>
</dbReference>
<sequence length="372" mass="43214">MTNQLTRDELVTEISKNLLPEDADFVNALNKLLQDLGETRFLNIALTCYQRGLEHLQAKRYDFARIDFDRTIKLNPQADAYYQRAIAYYGLQNYQNAIADLDKATTLQPQRAEFHDLRGDAYLKLKNYEMALANYNQAVTLGFPSQKLTDLQREWNNKLRQEEEKRKQREAEEARQRAEAEKERQRKEAEEARKRADEKERQHKEAKEARQKAEEERKQREAEAKFPQLAQFLAKGEWRKADEETRRVMCKIMGRESEGWLTEDNCRNFPREELKIIDALWVKYSNGKFGFSVQKKIFVEQCGGTPGEYNDDAWCKLGDTVGWRKGGSWLSYSDYTFTTNALHGHLPLALLVIGVSGLGWGGVCFSFLASKL</sequence>
<dbReference type="InterPro" id="IPR019734">
    <property type="entry name" value="TPR_rpt"/>
</dbReference>
<evidence type="ECO:0000256" key="1">
    <source>
        <dbReference type="PROSITE-ProRule" id="PRU00339"/>
    </source>
</evidence>
<dbReference type="EMBL" id="CP159837">
    <property type="protein sequence ID" value="XCM37584.1"/>
    <property type="molecule type" value="Genomic_DNA"/>
</dbReference>
<evidence type="ECO:0000256" key="2">
    <source>
        <dbReference type="SAM" id="MobiDB-lite"/>
    </source>
</evidence>
<dbReference type="GO" id="GO:0046906">
    <property type="term" value="F:tetrapyrrole binding"/>
    <property type="evidence" value="ECO:0007669"/>
    <property type="project" value="TreeGrafter"/>
</dbReference>
<dbReference type="Gene3D" id="1.25.40.10">
    <property type="entry name" value="Tetratricopeptide repeat domain"/>
    <property type="match status" value="1"/>
</dbReference>
<dbReference type="InterPro" id="IPR037215">
    <property type="entry name" value="GUN4-like_sf"/>
</dbReference>
<dbReference type="PANTHER" id="PTHR34800:SF1">
    <property type="entry name" value="TETRAPYRROLE-BINDING PROTEIN, CHLOROPLASTIC"/>
    <property type="match status" value="1"/>
</dbReference>
<dbReference type="AlphaFoldDB" id="A0AAU8JEF2"/>
<dbReference type="PANTHER" id="PTHR34800">
    <property type="entry name" value="TETRAPYRROLE-BINDING PROTEIN, CHLOROPLASTIC"/>
    <property type="match status" value="1"/>
</dbReference>
<dbReference type="RefSeq" id="WP_354635549.1">
    <property type="nucleotide sequence ID" value="NZ_CP159837.1"/>
</dbReference>
<keyword evidence="1" id="KW-0802">TPR repeat</keyword>
<dbReference type="Gene3D" id="1.10.10.1770">
    <property type="entry name" value="Gun4-like"/>
    <property type="match status" value="1"/>
</dbReference>
<dbReference type="SUPFAM" id="SSF140869">
    <property type="entry name" value="GUN4-like"/>
    <property type="match status" value="1"/>
</dbReference>
<dbReference type="Pfam" id="PF00515">
    <property type="entry name" value="TPR_1"/>
    <property type="match status" value="1"/>
</dbReference>
<feature type="repeat" description="TPR" evidence="1">
    <location>
        <begin position="112"/>
        <end position="145"/>
    </location>
</feature>
<keyword evidence="3" id="KW-0472">Membrane</keyword>
<evidence type="ECO:0000259" key="4">
    <source>
        <dbReference type="Pfam" id="PF05419"/>
    </source>
</evidence>
<keyword evidence="3" id="KW-0812">Transmembrane</keyword>
<feature type="domain" description="GUN4-like" evidence="4">
    <location>
        <begin position="221"/>
        <end position="350"/>
    </location>
</feature>
<feature type="repeat" description="TPR" evidence="1">
    <location>
        <begin position="78"/>
        <end position="111"/>
    </location>
</feature>
<evidence type="ECO:0000256" key="3">
    <source>
        <dbReference type="SAM" id="Phobius"/>
    </source>
</evidence>
<dbReference type="InterPro" id="IPR011990">
    <property type="entry name" value="TPR-like_helical_dom_sf"/>
</dbReference>
<accession>A0AAU8JEF2</accession>
<proteinExistence type="predicted"/>
<name>A0AAU8JEF2_9CYAN</name>
<dbReference type="InterPro" id="IPR008629">
    <property type="entry name" value="GUN4-like"/>
</dbReference>
<dbReference type="Pfam" id="PF13181">
    <property type="entry name" value="TPR_8"/>
    <property type="match status" value="1"/>
</dbReference>
<evidence type="ECO:0000313" key="5">
    <source>
        <dbReference type="EMBL" id="XCM37584.1"/>
    </source>
</evidence>
<dbReference type="Pfam" id="PF05419">
    <property type="entry name" value="GUN4"/>
    <property type="match status" value="1"/>
</dbReference>